<dbReference type="PANTHER" id="PTHR38459">
    <property type="entry name" value="PROPHAGE BACTOPRENOL-LINKED GLUCOSE TRANSLOCASE HOMOLOG"/>
    <property type="match status" value="1"/>
</dbReference>
<feature type="transmembrane region" description="Helical" evidence="6">
    <location>
        <begin position="7"/>
        <end position="28"/>
    </location>
</feature>
<evidence type="ECO:0000256" key="2">
    <source>
        <dbReference type="ARBA" id="ARBA00009399"/>
    </source>
</evidence>
<organism evidence="8 9">
    <name type="scientific">Caballeronia udeis</name>
    <dbReference type="NCBI Taxonomy" id="1232866"/>
    <lineage>
        <taxon>Bacteria</taxon>
        <taxon>Pseudomonadati</taxon>
        <taxon>Pseudomonadota</taxon>
        <taxon>Betaproteobacteria</taxon>
        <taxon>Burkholderiales</taxon>
        <taxon>Burkholderiaceae</taxon>
        <taxon>Caballeronia</taxon>
    </lineage>
</organism>
<comment type="similarity">
    <text evidence="2">Belongs to the GtrA family.</text>
</comment>
<evidence type="ECO:0000256" key="5">
    <source>
        <dbReference type="ARBA" id="ARBA00023136"/>
    </source>
</evidence>
<dbReference type="EMBL" id="FCOK02000002">
    <property type="protein sequence ID" value="SAL13997.1"/>
    <property type="molecule type" value="Genomic_DNA"/>
</dbReference>
<evidence type="ECO:0000256" key="3">
    <source>
        <dbReference type="ARBA" id="ARBA00022692"/>
    </source>
</evidence>
<proteinExistence type="inferred from homology"/>
<keyword evidence="4 6" id="KW-1133">Transmembrane helix</keyword>
<comment type="subcellular location">
    <subcellularLocation>
        <location evidence="1">Membrane</location>
        <topology evidence="1">Multi-pass membrane protein</topology>
    </subcellularLocation>
</comment>
<feature type="domain" description="GtrA/DPMS transmembrane" evidence="7">
    <location>
        <begin position="6"/>
        <end position="119"/>
    </location>
</feature>
<evidence type="ECO:0000313" key="8">
    <source>
        <dbReference type="EMBL" id="SAL13997.1"/>
    </source>
</evidence>
<accession>A0A158F2D0</accession>
<name>A0A158F2D0_9BURK</name>
<dbReference type="GO" id="GO:0005886">
    <property type="term" value="C:plasma membrane"/>
    <property type="evidence" value="ECO:0007669"/>
    <property type="project" value="TreeGrafter"/>
</dbReference>
<evidence type="ECO:0000256" key="6">
    <source>
        <dbReference type="SAM" id="Phobius"/>
    </source>
</evidence>
<feature type="transmembrane region" description="Helical" evidence="6">
    <location>
        <begin position="34"/>
        <end position="55"/>
    </location>
</feature>
<feature type="transmembrane region" description="Helical" evidence="6">
    <location>
        <begin position="67"/>
        <end position="84"/>
    </location>
</feature>
<feature type="transmembrane region" description="Helical" evidence="6">
    <location>
        <begin position="96"/>
        <end position="114"/>
    </location>
</feature>
<evidence type="ECO:0000256" key="1">
    <source>
        <dbReference type="ARBA" id="ARBA00004141"/>
    </source>
</evidence>
<keyword evidence="5 6" id="KW-0472">Membrane</keyword>
<dbReference type="GO" id="GO:0000271">
    <property type="term" value="P:polysaccharide biosynthetic process"/>
    <property type="evidence" value="ECO:0007669"/>
    <property type="project" value="InterPro"/>
</dbReference>
<reference evidence="8 9" key="1">
    <citation type="submission" date="2016-01" db="EMBL/GenBank/DDBJ databases">
        <authorList>
            <person name="Oliw E.H."/>
        </authorList>
    </citation>
    <scope>NUCLEOTIDE SEQUENCE [LARGE SCALE GENOMIC DNA]</scope>
    <source>
        <strain evidence="8">LMG 27134</strain>
    </source>
</reference>
<dbReference type="Pfam" id="PF04138">
    <property type="entry name" value="GtrA_DPMS_TM"/>
    <property type="match status" value="1"/>
</dbReference>
<sequence>MTQFVRFVLVGILNTVWGYLLIFSFMYFLSLSPALSNALGYAIGLISSYLLNRLYTFRSKNSKRSEFSRFLVVFGLAYGANYAALRALLAVGLNPYLSQFGAGIIYVLTSYLLGKAFVFKARREADA</sequence>
<keyword evidence="3 6" id="KW-0812">Transmembrane</keyword>
<gene>
    <name evidence="8" type="ORF">AWB69_00565</name>
</gene>
<evidence type="ECO:0000259" key="7">
    <source>
        <dbReference type="Pfam" id="PF04138"/>
    </source>
</evidence>
<dbReference type="Proteomes" id="UP000054683">
    <property type="component" value="Unassembled WGS sequence"/>
</dbReference>
<dbReference type="AlphaFoldDB" id="A0A158F2D0"/>
<protein>
    <submittedName>
        <fullName evidence="8">GtrA-like protein</fullName>
    </submittedName>
</protein>
<evidence type="ECO:0000313" key="9">
    <source>
        <dbReference type="Proteomes" id="UP000054683"/>
    </source>
</evidence>
<dbReference type="InterPro" id="IPR007267">
    <property type="entry name" value="GtrA_DPMS_TM"/>
</dbReference>
<dbReference type="PANTHER" id="PTHR38459:SF1">
    <property type="entry name" value="PROPHAGE BACTOPRENOL-LINKED GLUCOSE TRANSLOCASE HOMOLOG"/>
    <property type="match status" value="1"/>
</dbReference>
<dbReference type="RefSeq" id="WP_062081852.1">
    <property type="nucleotide sequence ID" value="NZ_FCOK02000002.1"/>
</dbReference>
<dbReference type="InterPro" id="IPR051401">
    <property type="entry name" value="GtrA_CellWall_Glycosyl"/>
</dbReference>
<evidence type="ECO:0000256" key="4">
    <source>
        <dbReference type="ARBA" id="ARBA00022989"/>
    </source>
</evidence>